<name>A0A3S5AY62_9PLAT</name>
<proteinExistence type="predicted"/>
<feature type="non-terminal residue" evidence="1">
    <location>
        <position position="1"/>
    </location>
</feature>
<evidence type="ECO:0000313" key="2">
    <source>
        <dbReference type="Proteomes" id="UP000784294"/>
    </source>
</evidence>
<reference evidence="1" key="1">
    <citation type="submission" date="2018-11" db="EMBL/GenBank/DDBJ databases">
        <authorList>
            <consortium name="Pathogen Informatics"/>
        </authorList>
    </citation>
    <scope>NUCLEOTIDE SEQUENCE</scope>
</reference>
<organism evidence="1 2">
    <name type="scientific">Protopolystoma xenopodis</name>
    <dbReference type="NCBI Taxonomy" id="117903"/>
    <lineage>
        <taxon>Eukaryota</taxon>
        <taxon>Metazoa</taxon>
        <taxon>Spiralia</taxon>
        <taxon>Lophotrochozoa</taxon>
        <taxon>Platyhelminthes</taxon>
        <taxon>Monogenea</taxon>
        <taxon>Polyopisthocotylea</taxon>
        <taxon>Polystomatidea</taxon>
        <taxon>Polystomatidae</taxon>
        <taxon>Protopolystoma</taxon>
    </lineage>
</organism>
<accession>A0A3S5AY62</accession>
<dbReference type="Proteomes" id="UP000784294">
    <property type="component" value="Unassembled WGS sequence"/>
</dbReference>
<comment type="caution">
    <text evidence="1">The sequence shown here is derived from an EMBL/GenBank/DDBJ whole genome shotgun (WGS) entry which is preliminary data.</text>
</comment>
<dbReference type="EMBL" id="CAAALY010265641">
    <property type="protein sequence ID" value="VEL40621.1"/>
    <property type="molecule type" value="Genomic_DNA"/>
</dbReference>
<dbReference type="AlphaFoldDB" id="A0A3S5AY62"/>
<gene>
    <name evidence="1" type="ORF">PXEA_LOCUS34061</name>
</gene>
<keyword evidence="2" id="KW-1185">Reference proteome</keyword>
<protein>
    <submittedName>
        <fullName evidence="1">Uncharacterized protein</fullName>
    </submittedName>
</protein>
<sequence length="105" mass="12026">RDVHFCVDVNLIPEFRVRPKDFQTSELHYVFLSPSPPYWFQQLGSPVQSAPLDEYWCKTGVKARLIQNRQINAEISFDVIGKMGTSRLESAVAVADNWFQGVLKP</sequence>
<evidence type="ECO:0000313" key="1">
    <source>
        <dbReference type="EMBL" id="VEL40621.1"/>
    </source>
</evidence>